<dbReference type="EnsemblMetazoa" id="AATE002917-RA">
    <property type="protein sequence ID" value="AATE002917-PA.1"/>
    <property type="gene ID" value="AATE002917"/>
</dbReference>
<proteinExistence type="inferred from homology"/>
<dbReference type="AlphaFoldDB" id="A0A182IPC1"/>
<dbReference type="GO" id="GO:0046872">
    <property type="term" value="F:metal ion binding"/>
    <property type="evidence" value="ECO:0007669"/>
    <property type="project" value="UniProtKB-KW"/>
</dbReference>
<dbReference type="CDD" id="cd04671">
    <property type="entry name" value="NUDIX_8DGDPP_Nudt18"/>
    <property type="match status" value="1"/>
</dbReference>
<evidence type="ECO:0000256" key="3">
    <source>
        <dbReference type="ARBA" id="ARBA00005582"/>
    </source>
</evidence>
<keyword evidence="7" id="KW-0464">Manganese</keyword>
<dbReference type="PANTHER" id="PTHR22769:SF56">
    <property type="entry name" value="8-OXO-DGDP PHOSPHATASE NUDT18"/>
    <property type="match status" value="1"/>
</dbReference>
<evidence type="ECO:0000256" key="6">
    <source>
        <dbReference type="ARBA" id="ARBA00022842"/>
    </source>
</evidence>
<keyword evidence="6" id="KW-0460">Magnesium</keyword>
<dbReference type="InterPro" id="IPR000086">
    <property type="entry name" value="NUDIX_hydrolase_dom"/>
</dbReference>
<organism evidence="8">
    <name type="scientific">Anopheles atroparvus</name>
    <name type="common">European mosquito</name>
    <dbReference type="NCBI Taxonomy" id="41427"/>
    <lineage>
        <taxon>Eukaryota</taxon>
        <taxon>Metazoa</taxon>
        <taxon>Ecdysozoa</taxon>
        <taxon>Arthropoda</taxon>
        <taxon>Hexapoda</taxon>
        <taxon>Insecta</taxon>
        <taxon>Pterygota</taxon>
        <taxon>Neoptera</taxon>
        <taxon>Endopterygota</taxon>
        <taxon>Diptera</taxon>
        <taxon>Nematocera</taxon>
        <taxon>Culicoidea</taxon>
        <taxon>Culicidae</taxon>
        <taxon>Anophelinae</taxon>
        <taxon>Anopheles</taxon>
    </lineage>
</organism>
<keyword evidence="5" id="KW-0378">Hydrolase</keyword>
<comment type="similarity">
    <text evidence="3">Belongs to the Nudix hydrolase family.</text>
</comment>
<evidence type="ECO:0000256" key="1">
    <source>
        <dbReference type="ARBA" id="ARBA00001936"/>
    </source>
</evidence>
<dbReference type="CDD" id="cd02883">
    <property type="entry name" value="NUDIX_Hydrolase"/>
    <property type="match status" value="1"/>
</dbReference>
<comment type="cofactor">
    <cofactor evidence="2">
        <name>Mg(2+)</name>
        <dbReference type="ChEBI" id="CHEBI:18420"/>
    </cofactor>
</comment>
<dbReference type="Pfam" id="PF00293">
    <property type="entry name" value="NUDIX"/>
    <property type="match status" value="2"/>
</dbReference>
<dbReference type="PRINTS" id="PR00502">
    <property type="entry name" value="NUDIXFAMILY"/>
</dbReference>
<comment type="cofactor">
    <cofactor evidence="1">
        <name>Mn(2+)</name>
        <dbReference type="ChEBI" id="CHEBI:29035"/>
    </cofactor>
</comment>
<keyword evidence="4" id="KW-0479">Metal-binding</keyword>
<accession>A0A182IPC1</accession>
<dbReference type="InterPro" id="IPR020476">
    <property type="entry name" value="Nudix_hydrolase"/>
</dbReference>
<evidence type="ECO:0000256" key="4">
    <source>
        <dbReference type="ARBA" id="ARBA00022723"/>
    </source>
</evidence>
<dbReference type="PANTHER" id="PTHR22769">
    <property type="entry name" value="MUTT/NUDIX HYDROLASE"/>
    <property type="match status" value="1"/>
</dbReference>
<evidence type="ECO:0000256" key="2">
    <source>
        <dbReference type="ARBA" id="ARBA00001946"/>
    </source>
</evidence>
<dbReference type="GO" id="GO:0044716">
    <property type="term" value="F:8-oxo-GDP phosphatase activity"/>
    <property type="evidence" value="ECO:0007669"/>
    <property type="project" value="TreeGrafter"/>
</dbReference>
<name>A0A182IPC1_ANOAO</name>
<dbReference type="STRING" id="41427.A0A182IPC1"/>
<evidence type="ECO:0000256" key="7">
    <source>
        <dbReference type="ARBA" id="ARBA00023211"/>
    </source>
</evidence>
<dbReference type="VEuPathDB" id="VectorBase:AATE002917"/>
<reference evidence="8" key="1">
    <citation type="submission" date="2022-08" db="UniProtKB">
        <authorList>
            <consortium name="EnsemblMetazoa"/>
        </authorList>
    </citation>
    <scope>IDENTIFICATION</scope>
    <source>
        <strain evidence="8">EBRO</strain>
    </source>
</reference>
<dbReference type="GO" id="GO:0044715">
    <property type="term" value="F:8-oxo-dGDP phosphatase activity"/>
    <property type="evidence" value="ECO:0007669"/>
    <property type="project" value="TreeGrafter"/>
</dbReference>
<dbReference type="Gene3D" id="3.90.79.10">
    <property type="entry name" value="Nucleoside Triphosphate Pyrophosphohydrolase"/>
    <property type="match status" value="2"/>
</dbReference>
<dbReference type="InterPro" id="IPR042970">
    <property type="entry name" value="NUDT18_NUDIX"/>
</dbReference>
<evidence type="ECO:0000313" key="8">
    <source>
        <dbReference type="EnsemblMetazoa" id="AATE002917-PA.1"/>
    </source>
</evidence>
<dbReference type="SUPFAM" id="SSF55811">
    <property type="entry name" value="Nudix"/>
    <property type="match status" value="2"/>
</dbReference>
<dbReference type="PROSITE" id="PS51462">
    <property type="entry name" value="NUDIX"/>
    <property type="match status" value="1"/>
</dbReference>
<dbReference type="InterPro" id="IPR015797">
    <property type="entry name" value="NUDIX_hydrolase-like_dom_sf"/>
</dbReference>
<evidence type="ECO:0000256" key="5">
    <source>
        <dbReference type="ARBA" id="ARBA00022801"/>
    </source>
</evidence>
<sequence>METNLVRVLEGQYLDELTSELCDFTLEEQNAATEAQGVKPLAASDYVPIVGKTVTYVVACVIVNDANEVLMMQEAKQSCAGKWYLPAGRMEPGETIVEAGAREVLEETDELTSELCDFTLEEQNAATEAQGVKPLAASDYVPIVGKTVTYVVACVIVNDANEVLMMQEAKQSCAGKWYLPAGRMEPGETIVEAGAREVLEETGLKVAITTLLAVETAGGSWFRFVMTGNVIGGELKTPSQADQESIQAKWCQNLSELSLRANDILPIVELARNYRVRSPKDPNWHREILPARKAHYKNYLRVVVAIKNKSTNQVYVLLSEKTAYHFPTVEIHPGRSIHSTLKKFMIELFGADLPQHRPHGVLSVEHHTSGTQANPTDGMCLTLLVICRPSIESVSLIGKCIWHELSKDLTARLAMAVAGKNATFQLHVVR</sequence>
<protein>
    <submittedName>
        <fullName evidence="8">Uncharacterized protein</fullName>
    </submittedName>
</protein>